<keyword evidence="2" id="KW-1133">Transmembrane helix</keyword>
<gene>
    <name evidence="3" type="ORF">GX656_00615</name>
</gene>
<evidence type="ECO:0000313" key="3">
    <source>
        <dbReference type="EMBL" id="NLD25131.1"/>
    </source>
</evidence>
<dbReference type="AlphaFoldDB" id="A0A847D0D5"/>
<evidence type="ECO:0000313" key="4">
    <source>
        <dbReference type="Proteomes" id="UP000545876"/>
    </source>
</evidence>
<keyword evidence="2" id="KW-0812">Transmembrane</keyword>
<evidence type="ECO:0000256" key="1">
    <source>
        <dbReference type="SAM" id="MobiDB-lite"/>
    </source>
</evidence>
<feature type="compositionally biased region" description="Low complexity" evidence="1">
    <location>
        <begin position="708"/>
        <end position="720"/>
    </location>
</feature>
<dbReference type="Proteomes" id="UP000545876">
    <property type="component" value="Unassembled WGS sequence"/>
</dbReference>
<feature type="transmembrane region" description="Helical" evidence="2">
    <location>
        <begin position="506"/>
        <end position="530"/>
    </location>
</feature>
<name>A0A847D0D5_9BACT</name>
<feature type="region of interest" description="Disordered" evidence="1">
    <location>
        <begin position="638"/>
        <end position="720"/>
    </location>
</feature>
<organism evidence="3 4">
    <name type="scientific">Candidatus Dojkabacteria bacterium</name>
    <dbReference type="NCBI Taxonomy" id="2099670"/>
    <lineage>
        <taxon>Bacteria</taxon>
        <taxon>Candidatus Dojkabacteria</taxon>
    </lineage>
</organism>
<comment type="caution">
    <text evidence="3">The sequence shown here is derived from an EMBL/GenBank/DDBJ whole genome shotgun (WGS) entry which is preliminary data.</text>
</comment>
<proteinExistence type="predicted"/>
<dbReference type="EMBL" id="JAAZBX010000002">
    <property type="protein sequence ID" value="NLD25131.1"/>
    <property type="molecule type" value="Genomic_DNA"/>
</dbReference>
<sequence length="720" mass="80215">MPRKYKSKKEKKALFLIVTLLLFLSLPIMAYSLLERNLDTRSKAFDRLELSDNNPCIISLPNVNPYSLEVGKSVRIQIDAKYTNAGIQKLLIMDSSGAEIYSEEFPESPLQIGTSFTFTPTKSGVIDLLGSIEKTGGGSAACKISSPFDIKGIRAIENNSSPEFTTQPSSSKPGQDIKTGVQYEYNLIAEDADKDRINYFYSFTPRADWLKAVIVEDGSNGKLSLTFRGTSDKPASYLAHVVIHDGYSMHVRTQSWVISVSPAENDIPIIRIVDPLSATRVDSGDPINTSWNVSDLNHVSKFQLFMAKNPSNESSWIKIGEDLAYNVSKATVDTKDLSSGTYKFIVKATDNQNPPKSGIGVSPEIVISKLSDKDNVADDEIVLPEAQVINMSPNSEDLISNSRVTVKGTIIASEDASVNEASIKFKIDDKDVTKDIKINKISSKEYTLIYQPSEDLEDGTHKAEISFSDTKDQEVKKSWEFTINSNAEDNSEVYIIFGREISKRTMLIIGMGLLLIIFAICIPLLISLIWGTNKKEPVSTVYTSRNVPSSNEFDNQVYIPPSVDVDIKEKVDDINTEFESNDSTLYSVGKYEEEKEEEEQDERIKTEENIIKEDPIFVPEKDAQTALVDKELIKPEPIAETNVEEEPVFKPTVYKEEKPIEEQTPPQPEDTNQAFPINQAPITPLEEPEAPDPSIFEQIANQIEAQTSEESNTTDSETNQ</sequence>
<accession>A0A847D0D5</accession>
<protein>
    <submittedName>
        <fullName evidence="3">Uncharacterized protein</fullName>
    </submittedName>
</protein>
<keyword evidence="2" id="KW-0472">Membrane</keyword>
<evidence type="ECO:0000256" key="2">
    <source>
        <dbReference type="SAM" id="Phobius"/>
    </source>
</evidence>
<reference evidence="3 4" key="1">
    <citation type="journal article" date="2020" name="Biotechnol. Biofuels">
        <title>New insights from the biogas microbiome by comprehensive genome-resolved metagenomics of nearly 1600 species originating from multiple anaerobic digesters.</title>
        <authorList>
            <person name="Campanaro S."/>
            <person name="Treu L."/>
            <person name="Rodriguez-R L.M."/>
            <person name="Kovalovszki A."/>
            <person name="Ziels R.M."/>
            <person name="Maus I."/>
            <person name="Zhu X."/>
            <person name="Kougias P.G."/>
            <person name="Basile A."/>
            <person name="Luo G."/>
            <person name="Schluter A."/>
            <person name="Konstantinidis K.T."/>
            <person name="Angelidaki I."/>
        </authorList>
    </citation>
    <scope>NUCLEOTIDE SEQUENCE [LARGE SCALE GENOMIC DNA]</scope>
    <source>
        <strain evidence="3">AS06rmzACSIP_65</strain>
    </source>
</reference>